<organism evidence="1 2">
    <name type="scientific">Providencia alcalifaciens 205/92</name>
    <dbReference type="NCBI Taxonomy" id="1256988"/>
    <lineage>
        <taxon>Bacteria</taxon>
        <taxon>Pseudomonadati</taxon>
        <taxon>Pseudomonadota</taxon>
        <taxon>Gammaproteobacteria</taxon>
        <taxon>Enterobacterales</taxon>
        <taxon>Morganellaceae</taxon>
        <taxon>Providencia</taxon>
    </lineage>
</organism>
<name>A0AAV3M1L4_9GAMM</name>
<dbReference type="Pfam" id="PF13489">
    <property type="entry name" value="Methyltransf_23"/>
    <property type="match status" value="1"/>
</dbReference>
<proteinExistence type="predicted"/>
<dbReference type="PANTHER" id="PTHR43861:SF1">
    <property type="entry name" value="TRANS-ACONITATE 2-METHYLTRANSFERASE"/>
    <property type="match status" value="1"/>
</dbReference>
<dbReference type="Proteomes" id="UP000022311">
    <property type="component" value="Unassembled WGS sequence"/>
</dbReference>
<dbReference type="SUPFAM" id="SSF53335">
    <property type="entry name" value="S-adenosyl-L-methionine-dependent methyltransferases"/>
    <property type="match status" value="1"/>
</dbReference>
<protein>
    <submittedName>
        <fullName evidence="1">Methyltransferase domain protein</fullName>
    </submittedName>
</protein>
<dbReference type="CDD" id="cd02440">
    <property type="entry name" value="AdoMet_MTases"/>
    <property type="match status" value="1"/>
</dbReference>
<reference evidence="1 2" key="1">
    <citation type="submission" date="2014-01" db="EMBL/GenBank/DDBJ databases">
        <authorList>
            <person name="Durkin A.S."/>
            <person name="McCorrison J."/>
            <person name="Torralba M."/>
            <person name="Gillis M."/>
            <person name="Haft D.H."/>
            <person name="Methe B."/>
            <person name="Sutton G."/>
            <person name="Nelson K.E."/>
        </authorList>
    </citation>
    <scope>NUCLEOTIDE SEQUENCE [LARGE SCALE GENOMIC DNA]</scope>
    <source>
        <strain evidence="1 2">205/92</strain>
    </source>
</reference>
<sequence>MKNFNNLADFYNKSLLWPYRKMLELPTLKKWLGEDVLVRILDYGCGGGAISPWLVSQGYKHVVGYDTSIGMIRSVQEHEARTPKNIQYVNEMSSILHYSFDVVIAIYLLPYAVNKVHLLTLLQSMYQALTPQGKIIAITLSPNFSTDPEYYRPYGFRLIAQDTLHDGSQVALNICEASTDITLPTYYYSLETLKSTFEQAGFSNVTTLPYSPSFSNNDPALLNYLQCPHCIIITAHKKTP</sequence>
<comment type="caution">
    <text evidence="1">The sequence shown here is derived from an EMBL/GenBank/DDBJ whole genome shotgun (WGS) entry which is preliminary data.</text>
</comment>
<dbReference type="AlphaFoldDB" id="A0AAV3M1L4"/>
<dbReference type="GO" id="GO:0008168">
    <property type="term" value="F:methyltransferase activity"/>
    <property type="evidence" value="ECO:0007669"/>
    <property type="project" value="UniProtKB-KW"/>
</dbReference>
<evidence type="ECO:0000313" key="1">
    <source>
        <dbReference type="EMBL" id="EUD09706.1"/>
    </source>
</evidence>
<dbReference type="InterPro" id="IPR029063">
    <property type="entry name" value="SAM-dependent_MTases_sf"/>
</dbReference>
<dbReference type="Gene3D" id="3.40.50.150">
    <property type="entry name" value="Vaccinia Virus protein VP39"/>
    <property type="match status" value="1"/>
</dbReference>
<dbReference type="GO" id="GO:0032259">
    <property type="term" value="P:methylation"/>
    <property type="evidence" value="ECO:0007669"/>
    <property type="project" value="UniProtKB-KW"/>
</dbReference>
<dbReference type="RefSeq" id="WP_036963415.1">
    <property type="nucleotide sequence ID" value="NZ_JALD01000066.1"/>
</dbReference>
<gene>
    <name evidence="1" type="ORF">HMPREF1563_0105</name>
</gene>
<keyword evidence="1" id="KW-0489">Methyltransferase</keyword>
<dbReference type="PANTHER" id="PTHR43861">
    <property type="entry name" value="TRANS-ACONITATE 2-METHYLTRANSFERASE-RELATED"/>
    <property type="match status" value="1"/>
</dbReference>
<evidence type="ECO:0000313" key="2">
    <source>
        <dbReference type="Proteomes" id="UP000022311"/>
    </source>
</evidence>
<keyword evidence="1" id="KW-0808">Transferase</keyword>
<dbReference type="EMBL" id="JALD01000066">
    <property type="protein sequence ID" value="EUD09706.1"/>
    <property type="molecule type" value="Genomic_DNA"/>
</dbReference>
<accession>A0AAV3M1L4</accession>